<dbReference type="Proteomes" id="UP000593890">
    <property type="component" value="Chromosome"/>
</dbReference>
<proteinExistence type="predicted"/>
<dbReference type="RefSeq" id="WP_215532862.1">
    <property type="nucleotide sequence ID" value="NZ_AP023321.1"/>
</dbReference>
<dbReference type="PROSITE" id="PS01247">
    <property type="entry name" value="IUNH"/>
    <property type="match status" value="1"/>
</dbReference>
<sequence>MNKLNIWMDCDPGIDDAVAIAMAAASRDQLSLWGISTVAGNQTSDRVTNNALQLTAFLGLDNIPVVRGATEPLIRKLEVADDIHGETGLGHCRLPSISKQPDSENGILFMRDCIMHLPGQEKMVLVPTAPLTNIALLFKVFPEVKERIDQIVLMGGSSAGGNVTPSAEFNIWTDPEAAEIVFHAGVPIVMCGLDVTNHCGLDRNQVEELRCSSNPVKHAYGEMLQFYFDSTEYQSKDLVCIHDAVTILYLTNPELFQGIYVPVDVDCTSGINRGMTVCDKRGYEGSEDQSVLLLNQVDLEAFQHVLLEKLSYF</sequence>
<gene>
    <name evidence="4" type="primary">rihA</name>
    <name evidence="4" type="ORF">C12CBH8_13660</name>
</gene>
<dbReference type="InterPro" id="IPR015910">
    <property type="entry name" value="I/U_nuclsd_hydro_CS"/>
</dbReference>
<organism evidence="4 5">
    <name type="scientific">Solibaculum mannosilyticum</name>
    <dbReference type="NCBI Taxonomy" id="2780922"/>
    <lineage>
        <taxon>Bacteria</taxon>
        <taxon>Bacillati</taxon>
        <taxon>Bacillota</taxon>
        <taxon>Clostridia</taxon>
        <taxon>Eubacteriales</taxon>
        <taxon>Oscillospiraceae</taxon>
        <taxon>Solibaculum</taxon>
    </lineage>
</organism>
<dbReference type="InterPro" id="IPR023186">
    <property type="entry name" value="IUNH"/>
</dbReference>
<evidence type="ECO:0000313" key="4">
    <source>
        <dbReference type="EMBL" id="BCI60727.1"/>
    </source>
</evidence>
<dbReference type="EMBL" id="AP023321">
    <property type="protein sequence ID" value="BCI60727.1"/>
    <property type="molecule type" value="Genomic_DNA"/>
</dbReference>
<dbReference type="KEGG" id="sman:C12CBH8_13660"/>
<dbReference type="GO" id="GO:0045437">
    <property type="term" value="F:uridine nucleosidase activity"/>
    <property type="evidence" value="ECO:0007669"/>
    <property type="project" value="UniProtKB-ARBA"/>
</dbReference>
<dbReference type="PANTHER" id="PTHR12304">
    <property type="entry name" value="INOSINE-URIDINE PREFERRING NUCLEOSIDE HYDROLASE"/>
    <property type="match status" value="1"/>
</dbReference>
<evidence type="ECO:0000256" key="1">
    <source>
        <dbReference type="ARBA" id="ARBA00022801"/>
    </source>
</evidence>
<dbReference type="InterPro" id="IPR036452">
    <property type="entry name" value="Ribo_hydro-like"/>
</dbReference>
<dbReference type="PANTHER" id="PTHR12304:SF4">
    <property type="entry name" value="URIDINE NUCLEOSIDASE"/>
    <property type="match status" value="1"/>
</dbReference>
<feature type="domain" description="Inosine/uridine-preferring nucleoside hydrolase" evidence="3">
    <location>
        <begin position="6"/>
        <end position="303"/>
    </location>
</feature>
<dbReference type="GO" id="GO:0006152">
    <property type="term" value="P:purine nucleoside catabolic process"/>
    <property type="evidence" value="ECO:0007669"/>
    <property type="project" value="TreeGrafter"/>
</dbReference>
<dbReference type="InterPro" id="IPR001910">
    <property type="entry name" value="Inosine/uridine_hydrolase_dom"/>
</dbReference>
<keyword evidence="5" id="KW-1185">Reference proteome</keyword>
<dbReference type="GO" id="GO:0008477">
    <property type="term" value="F:purine nucleosidase activity"/>
    <property type="evidence" value="ECO:0007669"/>
    <property type="project" value="TreeGrafter"/>
</dbReference>
<name>A0A7I8D1N5_9FIRM</name>
<dbReference type="CDD" id="cd02651">
    <property type="entry name" value="nuc_hydro_IU_UC_XIUA"/>
    <property type="match status" value="1"/>
</dbReference>
<evidence type="ECO:0000313" key="5">
    <source>
        <dbReference type="Proteomes" id="UP000593890"/>
    </source>
</evidence>
<keyword evidence="2" id="KW-0326">Glycosidase</keyword>
<dbReference type="Pfam" id="PF01156">
    <property type="entry name" value="IU_nuc_hydro"/>
    <property type="match status" value="1"/>
</dbReference>
<dbReference type="SUPFAM" id="SSF53590">
    <property type="entry name" value="Nucleoside hydrolase"/>
    <property type="match status" value="1"/>
</dbReference>
<accession>A0A7I8D1N5</accession>
<protein>
    <submittedName>
        <fullName evidence="4">Pyrimidine-specific ribonucleoside hydrolase RihA</fullName>
    </submittedName>
</protein>
<dbReference type="GO" id="GO:0005829">
    <property type="term" value="C:cytosol"/>
    <property type="evidence" value="ECO:0007669"/>
    <property type="project" value="TreeGrafter"/>
</dbReference>
<evidence type="ECO:0000256" key="2">
    <source>
        <dbReference type="ARBA" id="ARBA00023295"/>
    </source>
</evidence>
<keyword evidence="1 4" id="KW-0378">Hydrolase</keyword>
<evidence type="ECO:0000259" key="3">
    <source>
        <dbReference type="Pfam" id="PF01156"/>
    </source>
</evidence>
<dbReference type="AlphaFoldDB" id="A0A7I8D1N5"/>
<dbReference type="Gene3D" id="3.90.245.10">
    <property type="entry name" value="Ribonucleoside hydrolase-like"/>
    <property type="match status" value="1"/>
</dbReference>
<reference evidence="5" key="1">
    <citation type="submission" date="2020-07" db="EMBL/GenBank/DDBJ databases">
        <title>Complete genome sequencing of Clostridia bacterium strain 12CBH8.</title>
        <authorList>
            <person name="Sakamoto M."/>
            <person name="Murakami T."/>
            <person name="Mori H."/>
        </authorList>
    </citation>
    <scope>NUCLEOTIDE SEQUENCE [LARGE SCALE GENOMIC DNA]</scope>
    <source>
        <strain evidence="5">12CBH8</strain>
    </source>
</reference>